<accession>A0A645FV96</accession>
<evidence type="ECO:0000313" key="3">
    <source>
        <dbReference type="EMBL" id="MPN15983.1"/>
    </source>
</evidence>
<dbReference type="EC" id="3.5.1.-" evidence="3"/>
<dbReference type="EMBL" id="VSSQ01062873">
    <property type="protein sequence ID" value="MPN15983.1"/>
    <property type="molecule type" value="Genomic_DNA"/>
</dbReference>
<protein>
    <submittedName>
        <fullName evidence="3">Deaminated glutathione amidase</fullName>
        <ecNumber evidence="3">3.5.1.-</ecNumber>
    </submittedName>
</protein>
<dbReference type="GO" id="GO:0006541">
    <property type="term" value="P:glutamine metabolic process"/>
    <property type="evidence" value="ECO:0007669"/>
    <property type="project" value="TreeGrafter"/>
</dbReference>
<dbReference type="PANTHER" id="PTHR23088">
    <property type="entry name" value="NITRILASE-RELATED"/>
    <property type="match status" value="1"/>
</dbReference>
<dbReference type="InterPro" id="IPR036526">
    <property type="entry name" value="C-N_Hydrolase_sf"/>
</dbReference>
<dbReference type="GO" id="GO:0050152">
    <property type="term" value="F:omega-amidase activity"/>
    <property type="evidence" value="ECO:0007669"/>
    <property type="project" value="TreeGrafter"/>
</dbReference>
<dbReference type="InterPro" id="IPR045254">
    <property type="entry name" value="Nit1/2_C-N_Hydrolase"/>
</dbReference>
<dbReference type="GO" id="GO:0006107">
    <property type="term" value="P:oxaloacetate metabolic process"/>
    <property type="evidence" value="ECO:0007669"/>
    <property type="project" value="TreeGrafter"/>
</dbReference>
<comment type="caution">
    <text evidence="3">The sequence shown here is derived from an EMBL/GenBank/DDBJ whole genome shotgun (WGS) entry which is preliminary data.</text>
</comment>
<evidence type="ECO:0000256" key="1">
    <source>
        <dbReference type="ARBA" id="ARBA00022801"/>
    </source>
</evidence>
<keyword evidence="1 3" id="KW-0378">Hydrolase</keyword>
<dbReference type="PANTHER" id="PTHR23088:SF30">
    <property type="entry name" value="OMEGA-AMIDASE NIT2"/>
    <property type="match status" value="1"/>
</dbReference>
<organism evidence="3">
    <name type="scientific">bioreactor metagenome</name>
    <dbReference type="NCBI Taxonomy" id="1076179"/>
    <lineage>
        <taxon>unclassified sequences</taxon>
        <taxon>metagenomes</taxon>
        <taxon>ecological metagenomes</taxon>
    </lineage>
</organism>
<gene>
    <name evidence="3" type="primary">nit1_12</name>
    <name evidence="3" type="ORF">SDC9_163319</name>
</gene>
<dbReference type="SUPFAM" id="SSF56317">
    <property type="entry name" value="Carbon-nitrogen hydrolase"/>
    <property type="match status" value="1"/>
</dbReference>
<dbReference type="Pfam" id="PF00795">
    <property type="entry name" value="CN_hydrolase"/>
    <property type="match status" value="1"/>
</dbReference>
<dbReference type="InterPro" id="IPR003010">
    <property type="entry name" value="C-N_Hydrolase"/>
</dbReference>
<proteinExistence type="predicted"/>
<name>A0A645FV96_9ZZZZ</name>
<sequence length="191" mass="21715">MPEKREGKIYNTCFIFGKEGELLAKYSKTHLFDIDIKGKVSFKESDSIAKGEKIVTFDTEFGRFGIGICYDIRFPELSKLMVDEGAEMIFMPGAFNTTTGPAHWDLTLRARAVDNQVYFAVISLARDMNFSYHAYGHSGVSDPWGTIIGQCDENEGVVVCDIDGEKQNQIRQQLPLLQHRRKDLYTLEQRS</sequence>
<dbReference type="InterPro" id="IPR001110">
    <property type="entry name" value="UPF0012_CS"/>
</dbReference>
<evidence type="ECO:0000259" key="2">
    <source>
        <dbReference type="PROSITE" id="PS50263"/>
    </source>
</evidence>
<dbReference type="GO" id="GO:0006528">
    <property type="term" value="P:asparagine metabolic process"/>
    <property type="evidence" value="ECO:0007669"/>
    <property type="project" value="TreeGrafter"/>
</dbReference>
<dbReference type="PROSITE" id="PS01227">
    <property type="entry name" value="UPF0012"/>
    <property type="match status" value="1"/>
</dbReference>
<dbReference type="CDD" id="cd07572">
    <property type="entry name" value="nit"/>
    <property type="match status" value="1"/>
</dbReference>
<dbReference type="AlphaFoldDB" id="A0A645FV96"/>
<reference evidence="3" key="1">
    <citation type="submission" date="2019-08" db="EMBL/GenBank/DDBJ databases">
        <authorList>
            <person name="Kucharzyk K."/>
            <person name="Murdoch R.W."/>
            <person name="Higgins S."/>
            <person name="Loffler F."/>
        </authorList>
    </citation>
    <scope>NUCLEOTIDE SEQUENCE</scope>
</reference>
<feature type="domain" description="CN hydrolase" evidence="2">
    <location>
        <begin position="1"/>
        <end position="164"/>
    </location>
</feature>
<dbReference type="PROSITE" id="PS50263">
    <property type="entry name" value="CN_HYDROLASE"/>
    <property type="match status" value="1"/>
</dbReference>
<dbReference type="GO" id="GO:0005739">
    <property type="term" value="C:mitochondrion"/>
    <property type="evidence" value="ECO:0007669"/>
    <property type="project" value="TreeGrafter"/>
</dbReference>
<dbReference type="Gene3D" id="3.60.110.10">
    <property type="entry name" value="Carbon-nitrogen hydrolase"/>
    <property type="match status" value="1"/>
</dbReference>